<dbReference type="EMBL" id="KV921361">
    <property type="protein sequence ID" value="ORE17220.1"/>
    <property type="molecule type" value="Genomic_DNA"/>
</dbReference>
<feature type="signal peptide" evidence="1">
    <location>
        <begin position="1"/>
        <end position="22"/>
    </location>
</feature>
<protein>
    <recommendedName>
        <fullName evidence="4">Secreted protein</fullName>
    </recommendedName>
</protein>
<name>A0A0A1NFE6_RHIZD</name>
<dbReference type="OMA" id="CAPQKSV"/>
<gene>
    <name evidence="2" type="ORF">BCV71DRAFT_235966</name>
</gene>
<feature type="chain" id="PRO_5030003893" description="Secreted protein" evidence="1">
    <location>
        <begin position="23"/>
        <end position="140"/>
    </location>
</feature>
<accession>A0A0A1NFE6</accession>
<evidence type="ECO:0000256" key="1">
    <source>
        <dbReference type="SAM" id="SignalP"/>
    </source>
</evidence>
<evidence type="ECO:0000313" key="3">
    <source>
        <dbReference type="Proteomes" id="UP000242381"/>
    </source>
</evidence>
<dbReference type="VEuPathDB" id="FungiDB:BCV72DRAFT_65112"/>
<keyword evidence="1" id="KW-0732">Signal</keyword>
<evidence type="ECO:0000313" key="2">
    <source>
        <dbReference type="EMBL" id="ORE17220.1"/>
    </source>
</evidence>
<dbReference type="AlphaFoldDB" id="A0A0A1NFE6"/>
<organism evidence="2 3">
    <name type="scientific">Rhizopus microsporus</name>
    <dbReference type="NCBI Taxonomy" id="58291"/>
    <lineage>
        <taxon>Eukaryota</taxon>
        <taxon>Fungi</taxon>
        <taxon>Fungi incertae sedis</taxon>
        <taxon>Mucoromycota</taxon>
        <taxon>Mucoromycotina</taxon>
        <taxon>Mucoromycetes</taxon>
        <taxon>Mucorales</taxon>
        <taxon>Mucorineae</taxon>
        <taxon>Rhizopodaceae</taxon>
        <taxon>Rhizopus</taxon>
    </lineage>
</organism>
<dbReference type="Proteomes" id="UP000242381">
    <property type="component" value="Unassembled WGS sequence"/>
</dbReference>
<evidence type="ECO:0008006" key="4">
    <source>
        <dbReference type="Google" id="ProtNLM"/>
    </source>
</evidence>
<proteinExistence type="predicted"/>
<reference evidence="2 3" key="1">
    <citation type="journal article" date="2016" name="Proc. Natl. Acad. Sci. U.S.A.">
        <title>Lipid metabolic changes in an early divergent fungus govern the establishment of a mutualistic symbiosis with endobacteria.</title>
        <authorList>
            <person name="Lastovetsky O.A."/>
            <person name="Gaspar M.L."/>
            <person name="Mondo S.J."/>
            <person name="LaButti K.M."/>
            <person name="Sandor L."/>
            <person name="Grigoriev I.V."/>
            <person name="Henry S.A."/>
            <person name="Pawlowska T.E."/>
        </authorList>
    </citation>
    <scope>NUCLEOTIDE SEQUENCE [LARGE SCALE GENOMIC DNA]</scope>
    <source>
        <strain evidence="2 3">ATCC 11559</strain>
    </source>
</reference>
<sequence>MSRTLFSLLVFFIIATATTVLAAPADACRGFRITSPTLSGLQWTAGQCYQVSYDIGANPPSSSYTVSVDLYNASNNKKVASLVKNEPTSSIGATKPFNMDAPSTGTYYYLVTFNNGKGCAPQKSVTFHVTYNPNSPPATC</sequence>